<dbReference type="Pfam" id="PF05960">
    <property type="entry name" value="DUF885"/>
    <property type="match status" value="2"/>
</dbReference>
<dbReference type="EMBL" id="CP012199">
    <property type="protein sequence ID" value="AMG73202.1"/>
    <property type="molecule type" value="Genomic_DNA"/>
</dbReference>
<accession>A0AA86GKP3</accession>
<evidence type="ECO:0008006" key="4">
    <source>
        <dbReference type="Google" id="ProtNLM"/>
    </source>
</evidence>
<evidence type="ECO:0000256" key="1">
    <source>
        <dbReference type="SAM" id="SignalP"/>
    </source>
</evidence>
<protein>
    <recommendedName>
        <fullName evidence="4">DUF885 domain-containing protein</fullName>
    </recommendedName>
</protein>
<name>A0AA86GKP3_9SPHN</name>
<dbReference type="AlphaFoldDB" id="A0AA86GKP3"/>
<evidence type="ECO:0000313" key="3">
    <source>
        <dbReference type="Proteomes" id="UP000058599"/>
    </source>
</evidence>
<gene>
    <name evidence="2" type="ORF">SGRAN_0808</name>
</gene>
<evidence type="ECO:0000313" key="2">
    <source>
        <dbReference type="EMBL" id="AMG73202.1"/>
    </source>
</evidence>
<keyword evidence="1" id="KW-0732">Signal</keyword>
<dbReference type="Proteomes" id="UP000058599">
    <property type="component" value="Chromosome"/>
</dbReference>
<dbReference type="PANTHER" id="PTHR33361">
    <property type="entry name" value="GLR0591 PROTEIN"/>
    <property type="match status" value="1"/>
</dbReference>
<organism evidence="2 3">
    <name type="scientific">Sphingopyxis granuli</name>
    <dbReference type="NCBI Taxonomy" id="267128"/>
    <lineage>
        <taxon>Bacteria</taxon>
        <taxon>Pseudomonadati</taxon>
        <taxon>Pseudomonadota</taxon>
        <taxon>Alphaproteobacteria</taxon>
        <taxon>Sphingomonadales</taxon>
        <taxon>Sphingomonadaceae</taxon>
        <taxon>Sphingopyxis</taxon>
    </lineage>
</organism>
<proteinExistence type="predicted"/>
<feature type="signal peptide" evidence="1">
    <location>
        <begin position="1"/>
        <end position="23"/>
    </location>
</feature>
<sequence length="557" mass="61884">MLRRAISLMIGGAALLSATGAAAQAEVQALGADFWAWRATTQPATSDDIPRIVRPEKWTPDWSPAAVDAQKRQLAAFETRWKALAQAPRSVGETVDYRLVGSALARVRWELDHVAAWRRQPHFYVAQALNPIFELLLPPPPLERARIDDVIRLLGHAPATLAAGKTNLTDMRGPFVDAALAQVAQVPSSLNGMIAGIDPHATPGQRRQLRAAADKAIAAFADFEAFLKARRAGLSDATAVGRDSYRYFLGSVALYPYSPEELQVMGRQEWARSVLFEELERNRNAGLPELPIGASIDAVTAKLDADERKVRAFLRDRKLLTVPEWVGHYNAQPFPAYLAPIGWLGRTFDLTSRTRVGQNATVYLPEPSPGLGYFNLSITRDPRPIIVHEGVPGHFFQLSLGWKHPNPLRRHYYDSGANEGTGFYAEEMMLQAGLWADAPRTREIIYNFARLRALRVEVDVKLALGDFSIAEAADYLEKMVPMDRATAEEEAVFFAAAPGQAISYQIGKMQTAEFLAEARVREGKDFDLKRFHDYLWLNGNVPIALQKQEYLAMVDGK</sequence>
<reference evidence="2 3" key="1">
    <citation type="journal article" date="2016" name="BMC Genomics">
        <title>Genomic analysis of the nitrate-respiring Sphingopyxis granuli (formerly Sphingomonas macrogoltabida) strain TFA.</title>
        <authorList>
            <person name="Garcia-Romero I."/>
            <person name="Perez-Pulido A.J."/>
            <person name="Gonzalez-Flores Y.E."/>
            <person name="Reyes-Ramirez F."/>
            <person name="Santero E."/>
            <person name="Floriano B."/>
        </authorList>
    </citation>
    <scope>NUCLEOTIDE SEQUENCE [LARGE SCALE GENOMIC DNA]</scope>
    <source>
        <strain evidence="2 3">TFA</strain>
    </source>
</reference>
<keyword evidence="3" id="KW-1185">Reference proteome</keyword>
<dbReference type="InterPro" id="IPR010281">
    <property type="entry name" value="DUF885"/>
</dbReference>
<dbReference type="PANTHER" id="PTHR33361:SF2">
    <property type="entry name" value="DUF885 DOMAIN-CONTAINING PROTEIN"/>
    <property type="match status" value="1"/>
</dbReference>
<feature type="chain" id="PRO_5041705031" description="DUF885 domain-containing protein" evidence="1">
    <location>
        <begin position="24"/>
        <end position="557"/>
    </location>
</feature>
<dbReference type="RefSeq" id="WP_067180811.1">
    <property type="nucleotide sequence ID" value="NZ_CP012199.1"/>
</dbReference>
<dbReference type="KEGG" id="sgi:SGRAN_0808"/>